<dbReference type="Proteomes" id="UP000326877">
    <property type="component" value="Unassembled WGS sequence"/>
</dbReference>
<keyword evidence="1" id="KW-0732">Signal</keyword>
<dbReference type="AlphaFoldDB" id="A0A5N7CBR3"/>
<name>A0A5N7CBR3_PETAA</name>
<sequence>MQPSKFWLSLLAPATMVMAEQIGTQYTDEKCSSASTTPVLRGKCIKTGGEGSLDFNNGVAFAFGYASDDCTGNRVNLDDYHGCVKLSSVSGVRSISFVW</sequence>
<evidence type="ECO:0000313" key="2">
    <source>
        <dbReference type="EMBL" id="KAE8391208.1"/>
    </source>
</evidence>
<organism evidence="2">
    <name type="scientific">Petromyces alliaceus</name>
    <name type="common">Aspergillus alliaceus</name>
    <dbReference type="NCBI Taxonomy" id="209559"/>
    <lineage>
        <taxon>Eukaryota</taxon>
        <taxon>Fungi</taxon>
        <taxon>Dikarya</taxon>
        <taxon>Ascomycota</taxon>
        <taxon>Pezizomycotina</taxon>
        <taxon>Eurotiomycetes</taxon>
        <taxon>Eurotiomycetidae</taxon>
        <taxon>Eurotiales</taxon>
        <taxon>Aspergillaceae</taxon>
        <taxon>Aspergillus</taxon>
        <taxon>Aspergillus subgen. Circumdati</taxon>
    </lineage>
</organism>
<protein>
    <submittedName>
        <fullName evidence="2">Uncharacterized protein</fullName>
    </submittedName>
</protein>
<dbReference type="EMBL" id="ML735247">
    <property type="protein sequence ID" value="KAE8391208.1"/>
    <property type="molecule type" value="Genomic_DNA"/>
</dbReference>
<proteinExistence type="predicted"/>
<feature type="chain" id="PRO_5025031094" evidence="1">
    <location>
        <begin position="20"/>
        <end position="99"/>
    </location>
</feature>
<feature type="signal peptide" evidence="1">
    <location>
        <begin position="1"/>
        <end position="19"/>
    </location>
</feature>
<reference evidence="2" key="1">
    <citation type="submission" date="2019-04" db="EMBL/GenBank/DDBJ databases">
        <title>Friends and foes A comparative genomics studyof 23 Aspergillus species from section Flavi.</title>
        <authorList>
            <consortium name="DOE Joint Genome Institute"/>
            <person name="Kjaerbolling I."/>
            <person name="Vesth T."/>
            <person name="Frisvad J.C."/>
            <person name="Nybo J.L."/>
            <person name="Theobald S."/>
            <person name="Kildgaard S."/>
            <person name="Isbrandt T."/>
            <person name="Kuo A."/>
            <person name="Sato A."/>
            <person name="Lyhne E.K."/>
            <person name="Kogle M.E."/>
            <person name="Wiebenga A."/>
            <person name="Kun R.S."/>
            <person name="Lubbers R.J."/>
            <person name="Makela M.R."/>
            <person name="Barry K."/>
            <person name="Chovatia M."/>
            <person name="Clum A."/>
            <person name="Daum C."/>
            <person name="Haridas S."/>
            <person name="He G."/>
            <person name="LaButti K."/>
            <person name="Lipzen A."/>
            <person name="Mondo S."/>
            <person name="Riley R."/>
            <person name="Salamov A."/>
            <person name="Simmons B.A."/>
            <person name="Magnuson J.K."/>
            <person name="Henrissat B."/>
            <person name="Mortensen U.H."/>
            <person name="Larsen T.O."/>
            <person name="Devries R.P."/>
            <person name="Grigoriev I.V."/>
            <person name="Machida M."/>
            <person name="Baker S.E."/>
            <person name="Andersen M.R."/>
        </authorList>
    </citation>
    <scope>NUCLEOTIDE SEQUENCE [LARGE SCALE GENOMIC DNA]</scope>
    <source>
        <strain evidence="2">IBT 14317</strain>
    </source>
</reference>
<accession>A0A5N7CBR3</accession>
<gene>
    <name evidence="2" type="ORF">BDV23DRAFT_182729</name>
</gene>
<evidence type="ECO:0000256" key="1">
    <source>
        <dbReference type="SAM" id="SignalP"/>
    </source>
</evidence>